<keyword evidence="1" id="KW-0378">Hydrolase</keyword>
<dbReference type="EMBL" id="CP012606">
    <property type="protein sequence ID" value="ANH76708.1"/>
    <property type="molecule type" value="Genomic_DNA"/>
</dbReference>
<dbReference type="GO" id="GO:0016787">
    <property type="term" value="F:hydrolase activity"/>
    <property type="evidence" value="ECO:0007669"/>
    <property type="project" value="UniProtKB-KW"/>
</dbReference>
<dbReference type="Proteomes" id="UP000077927">
    <property type="component" value="Chromosome 2"/>
</dbReference>
<reference evidence="1 2" key="1">
    <citation type="submission" date="2015-09" db="EMBL/GenBank/DDBJ databases">
        <authorList>
            <person name="Xu Y."/>
            <person name="Nagy A."/>
            <person name="Liu N.T."/>
            <person name="Nou X."/>
        </authorList>
    </citation>
    <scope>NUCLEOTIDE SEQUENCE [LARGE SCALE GENOMIC DNA]</scope>
    <source>
        <strain evidence="1 2">FC1138</strain>
    </source>
</reference>
<dbReference type="RefSeq" id="WP_021193801.1">
    <property type="nucleotide sequence ID" value="NZ_CP012606.1"/>
</dbReference>
<sequence length="68" mass="7616">MNRLLDSSRSGPVNHLPATRFALNNAAVLRLTPEYDFNLAMNFQPQRDFAANLWAERRPCAILAGADD</sequence>
<dbReference type="AlphaFoldDB" id="A0AAC9BM34"/>
<evidence type="ECO:0000313" key="2">
    <source>
        <dbReference type="Proteomes" id="UP000077927"/>
    </source>
</evidence>
<gene>
    <name evidence="1" type="ORF">ACS15_4776</name>
</gene>
<dbReference type="KEGG" id="rin:ACS15_4776"/>
<name>A0AAC9BM34_9RALS</name>
<evidence type="ECO:0000313" key="1">
    <source>
        <dbReference type="EMBL" id="ANH76708.1"/>
    </source>
</evidence>
<accession>A0AAC9BM34</accession>
<proteinExistence type="predicted"/>
<protein>
    <submittedName>
        <fullName evidence="1">Alpha/beta hydrolase fold domain protein</fullName>
    </submittedName>
</protein>
<organism evidence="1 2">
    <name type="scientific">Ralstonia insidiosa</name>
    <dbReference type="NCBI Taxonomy" id="190721"/>
    <lineage>
        <taxon>Bacteria</taxon>
        <taxon>Pseudomonadati</taxon>
        <taxon>Pseudomonadota</taxon>
        <taxon>Betaproteobacteria</taxon>
        <taxon>Burkholderiales</taxon>
        <taxon>Burkholderiaceae</taxon>
        <taxon>Ralstonia</taxon>
    </lineage>
</organism>